<evidence type="ECO:0000313" key="2">
    <source>
        <dbReference type="EMBL" id="GBO36676.1"/>
    </source>
</evidence>
<evidence type="ECO:0000313" key="4">
    <source>
        <dbReference type="EMBL" id="GBO36684.1"/>
    </source>
</evidence>
<organism evidence="3 5">
    <name type="scientific">Araneus ventricosus</name>
    <name type="common">Orbweaver spider</name>
    <name type="synonym">Epeira ventricosa</name>
    <dbReference type="NCBI Taxonomy" id="182803"/>
    <lineage>
        <taxon>Eukaryota</taxon>
        <taxon>Metazoa</taxon>
        <taxon>Ecdysozoa</taxon>
        <taxon>Arthropoda</taxon>
        <taxon>Chelicerata</taxon>
        <taxon>Arachnida</taxon>
        <taxon>Araneae</taxon>
        <taxon>Araneomorphae</taxon>
        <taxon>Entelegynae</taxon>
        <taxon>Araneoidea</taxon>
        <taxon>Araneidae</taxon>
        <taxon>Araneus</taxon>
    </lineage>
</organism>
<dbReference type="Proteomes" id="UP000499080">
    <property type="component" value="Unassembled WGS sequence"/>
</dbReference>
<dbReference type="EMBL" id="BGPR01060922">
    <property type="protein sequence ID" value="GBO36671.1"/>
    <property type="molecule type" value="Genomic_DNA"/>
</dbReference>
<name>A0A4Y2WL65_ARAVE</name>
<keyword evidence="5" id="KW-1185">Reference proteome</keyword>
<gene>
    <name evidence="2" type="ORF">AVEN_139310_1</name>
    <name evidence="3" type="ORF">AVEN_163178_1</name>
    <name evidence="4" type="ORF">AVEN_171597_1</name>
    <name evidence="1" type="ORF">AVEN_174436_1</name>
</gene>
<proteinExistence type="predicted"/>
<dbReference type="EMBL" id="BGPR01060939">
    <property type="protein sequence ID" value="GBO36684.1"/>
    <property type="molecule type" value="Genomic_DNA"/>
</dbReference>
<sequence length="146" mass="16924">MRGIQVENTDVFFCFAHLRCKRRFGQWQHTRSIRPVPNCLKCIPSHYEHRCLHRDANPELDAIALATRPSCLGSTLRGQVQSDSRVDDMFMFNVFRLYSFLPLRVEYDPMFHSNYCPSGWVLSPLLICENNLDSPCISLLISNECP</sequence>
<dbReference type="AlphaFoldDB" id="A0A4Y2WL65"/>
<evidence type="ECO:0000313" key="3">
    <source>
        <dbReference type="EMBL" id="GBO36677.1"/>
    </source>
</evidence>
<dbReference type="EMBL" id="BGPR01060929">
    <property type="protein sequence ID" value="GBO36676.1"/>
    <property type="molecule type" value="Genomic_DNA"/>
</dbReference>
<reference evidence="3 5" key="1">
    <citation type="journal article" date="2019" name="Sci. Rep.">
        <title>Orb-weaving spider Araneus ventricosus genome elucidates the spidroin gene catalogue.</title>
        <authorList>
            <person name="Kono N."/>
            <person name="Nakamura H."/>
            <person name="Ohtoshi R."/>
            <person name="Moran D.A.P."/>
            <person name="Shinohara A."/>
            <person name="Yoshida Y."/>
            <person name="Fujiwara M."/>
            <person name="Mori M."/>
            <person name="Tomita M."/>
            <person name="Arakawa K."/>
        </authorList>
    </citation>
    <scope>NUCLEOTIDE SEQUENCE [LARGE SCALE GENOMIC DNA]</scope>
</reference>
<evidence type="ECO:0000313" key="1">
    <source>
        <dbReference type="EMBL" id="GBO36671.1"/>
    </source>
</evidence>
<evidence type="ECO:0000313" key="5">
    <source>
        <dbReference type="Proteomes" id="UP000499080"/>
    </source>
</evidence>
<protein>
    <submittedName>
        <fullName evidence="3">Uncharacterized protein</fullName>
    </submittedName>
</protein>
<dbReference type="EMBL" id="BGPR01060930">
    <property type="protein sequence ID" value="GBO36677.1"/>
    <property type="molecule type" value="Genomic_DNA"/>
</dbReference>
<accession>A0A4Y2WL65</accession>
<comment type="caution">
    <text evidence="3">The sequence shown here is derived from an EMBL/GenBank/DDBJ whole genome shotgun (WGS) entry which is preliminary data.</text>
</comment>